<comment type="caution">
    <text evidence="8">The sequence shown here is derived from an EMBL/GenBank/DDBJ whole genome shotgun (WGS) entry which is preliminary data.</text>
</comment>
<evidence type="ECO:0000256" key="3">
    <source>
        <dbReference type="ARBA" id="ARBA00022884"/>
    </source>
</evidence>
<name>A0A8J6XTW7_9BACT</name>
<keyword evidence="3 6" id="KW-0694">RNA-binding</keyword>
<dbReference type="EMBL" id="JACXWD010000015">
    <property type="protein sequence ID" value="MBD3867758.1"/>
    <property type="molecule type" value="Genomic_DNA"/>
</dbReference>
<evidence type="ECO:0000256" key="1">
    <source>
        <dbReference type="ARBA" id="ARBA00010254"/>
    </source>
</evidence>
<dbReference type="PROSITE" id="PS00056">
    <property type="entry name" value="RIBOSOMAL_S17"/>
    <property type="match status" value="1"/>
</dbReference>
<dbReference type="CDD" id="cd00364">
    <property type="entry name" value="Ribosomal_uS17"/>
    <property type="match status" value="1"/>
</dbReference>
<dbReference type="InterPro" id="IPR019979">
    <property type="entry name" value="Ribosomal_uS17_CS"/>
</dbReference>
<dbReference type="Pfam" id="PF00366">
    <property type="entry name" value="Ribosomal_S17"/>
    <property type="match status" value="1"/>
</dbReference>
<evidence type="ECO:0000256" key="6">
    <source>
        <dbReference type="HAMAP-Rule" id="MF_01345"/>
    </source>
</evidence>
<comment type="function">
    <text evidence="6">One of the primary rRNA binding proteins, it binds specifically to the 5'-end of 16S ribosomal RNA.</text>
</comment>
<comment type="similarity">
    <text evidence="1 6 7">Belongs to the universal ribosomal protein uS17 family.</text>
</comment>
<keyword evidence="2 6" id="KW-0699">rRNA-binding</keyword>
<evidence type="ECO:0000313" key="9">
    <source>
        <dbReference type="Proteomes" id="UP000648239"/>
    </source>
</evidence>
<protein>
    <recommendedName>
        <fullName evidence="6">Small ribosomal subunit protein uS17</fullName>
    </recommendedName>
</protein>
<reference evidence="8 9" key="1">
    <citation type="submission" date="2020-08" db="EMBL/GenBank/DDBJ databases">
        <title>Acidobacteriota in marine sediments use diverse sulfur dissimilation pathways.</title>
        <authorList>
            <person name="Wasmund K."/>
        </authorList>
    </citation>
    <scope>NUCLEOTIDE SEQUENCE [LARGE SCALE GENOMIC DNA]</scope>
    <source>
        <strain evidence="8">MAG AM4</strain>
    </source>
</reference>
<dbReference type="PANTHER" id="PTHR10744:SF1">
    <property type="entry name" value="SMALL RIBOSOMAL SUBUNIT PROTEIN US17M"/>
    <property type="match status" value="1"/>
</dbReference>
<dbReference type="GO" id="GO:0003735">
    <property type="term" value="F:structural constituent of ribosome"/>
    <property type="evidence" value="ECO:0007669"/>
    <property type="project" value="UniProtKB-UniRule"/>
</dbReference>
<dbReference type="NCBIfam" id="TIGR03635">
    <property type="entry name" value="uS17_bact"/>
    <property type="match status" value="1"/>
</dbReference>
<dbReference type="InterPro" id="IPR019984">
    <property type="entry name" value="Ribosomal_uS17_bact/chlr"/>
</dbReference>
<dbReference type="Gene3D" id="2.40.50.140">
    <property type="entry name" value="Nucleic acid-binding proteins"/>
    <property type="match status" value="1"/>
</dbReference>
<comment type="subunit">
    <text evidence="6">Part of the 30S ribosomal subunit.</text>
</comment>
<dbReference type="InterPro" id="IPR012340">
    <property type="entry name" value="NA-bd_OB-fold"/>
</dbReference>
<keyword evidence="4 6" id="KW-0689">Ribosomal protein</keyword>
<evidence type="ECO:0000256" key="2">
    <source>
        <dbReference type="ARBA" id="ARBA00022730"/>
    </source>
</evidence>
<dbReference type="GO" id="GO:0022627">
    <property type="term" value="C:cytosolic small ribosomal subunit"/>
    <property type="evidence" value="ECO:0007669"/>
    <property type="project" value="UniProtKB-UniRule"/>
</dbReference>
<dbReference type="GO" id="GO:0019843">
    <property type="term" value="F:rRNA binding"/>
    <property type="evidence" value="ECO:0007669"/>
    <property type="project" value="UniProtKB-UniRule"/>
</dbReference>
<organism evidence="8 9">
    <name type="scientific">Candidatus Polarisedimenticola svalbardensis</name>
    <dbReference type="NCBI Taxonomy" id="2886004"/>
    <lineage>
        <taxon>Bacteria</taxon>
        <taxon>Pseudomonadati</taxon>
        <taxon>Acidobacteriota</taxon>
        <taxon>Candidatus Polarisedimenticolia</taxon>
        <taxon>Candidatus Polarisedimenticolales</taxon>
        <taxon>Candidatus Polarisedimenticolaceae</taxon>
        <taxon>Candidatus Polarisedimenticola</taxon>
    </lineage>
</organism>
<keyword evidence="5 6" id="KW-0687">Ribonucleoprotein</keyword>
<accession>A0A8J6XTW7</accession>
<evidence type="ECO:0000256" key="7">
    <source>
        <dbReference type="RuleBase" id="RU003872"/>
    </source>
</evidence>
<sequence length="98" mass="11208">MSENVEKRKVTKTGVVTSDKMDKSIVVQVDRIVMHKMYKRYIKRTAKFMAHDETNTCRIGDTVEIAESRPLSSRKRWRVKRVVRRAVGQAAAAGETNA</sequence>
<proteinExistence type="inferred from homology"/>
<dbReference type="PRINTS" id="PR00973">
    <property type="entry name" value="RIBOSOMALS17"/>
</dbReference>
<dbReference type="HAMAP" id="MF_01345_B">
    <property type="entry name" value="Ribosomal_uS17_B"/>
    <property type="match status" value="1"/>
</dbReference>
<evidence type="ECO:0000256" key="4">
    <source>
        <dbReference type="ARBA" id="ARBA00022980"/>
    </source>
</evidence>
<evidence type="ECO:0000256" key="5">
    <source>
        <dbReference type="ARBA" id="ARBA00023274"/>
    </source>
</evidence>
<dbReference type="AlphaFoldDB" id="A0A8J6XTW7"/>
<gene>
    <name evidence="6 8" type="primary">rpsQ</name>
    <name evidence="8" type="ORF">IFK94_06515</name>
</gene>
<dbReference type="SUPFAM" id="SSF50249">
    <property type="entry name" value="Nucleic acid-binding proteins"/>
    <property type="match status" value="1"/>
</dbReference>
<evidence type="ECO:0000313" key="8">
    <source>
        <dbReference type="EMBL" id="MBD3867758.1"/>
    </source>
</evidence>
<dbReference type="PANTHER" id="PTHR10744">
    <property type="entry name" value="40S RIBOSOMAL PROTEIN S11 FAMILY MEMBER"/>
    <property type="match status" value="1"/>
</dbReference>
<dbReference type="InterPro" id="IPR000266">
    <property type="entry name" value="Ribosomal_uS17"/>
</dbReference>
<dbReference type="NCBIfam" id="NF004123">
    <property type="entry name" value="PRK05610.1"/>
    <property type="match status" value="1"/>
</dbReference>
<dbReference type="GO" id="GO:0006412">
    <property type="term" value="P:translation"/>
    <property type="evidence" value="ECO:0007669"/>
    <property type="project" value="UniProtKB-UniRule"/>
</dbReference>
<dbReference type="Proteomes" id="UP000648239">
    <property type="component" value="Unassembled WGS sequence"/>
</dbReference>